<dbReference type="Proteomes" id="UP000310353">
    <property type="component" value="Unassembled WGS sequence"/>
</dbReference>
<evidence type="ECO:0000313" key="3">
    <source>
        <dbReference type="Proteomes" id="UP000310353"/>
    </source>
</evidence>
<dbReference type="EMBL" id="NXMA01000005">
    <property type="protein sequence ID" value="TKX32383.1"/>
    <property type="molecule type" value="Genomic_DNA"/>
</dbReference>
<protein>
    <submittedName>
        <fullName evidence="2">Uncharacterized protein</fullName>
    </submittedName>
</protein>
<proteinExistence type="predicted"/>
<comment type="caution">
    <text evidence="2">The sequence shown here is derived from an EMBL/GenBank/DDBJ whole genome shotgun (WGS) entry which is preliminary data.</text>
</comment>
<dbReference type="OrthoDB" id="5363383at2"/>
<dbReference type="RefSeq" id="WP_137622055.1">
    <property type="nucleotide sequence ID" value="NZ_NXMA01000005.1"/>
</dbReference>
<accession>A0A4U7BKB7</accession>
<name>A0A4U7BKB7_9BACT</name>
<evidence type="ECO:0000256" key="1">
    <source>
        <dbReference type="SAM" id="MobiDB-lite"/>
    </source>
</evidence>
<gene>
    <name evidence="2" type="ORF">CQA76_03410</name>
</gene>
<keyword evidence="3" id="KW-1185">Reference proteome</keyword>
<feature type="compositionally biased region" description="Acidic residues" evidence="1">
    <location>
        <begin position="42"/>
        <end position="75"/>
    </location>
</feature>
<reference evidence="2 3" key="1">
    <citation type="submission" date="2018-05" db="EMBL/GenBank/DDBJ databases">
        <title>Novel Campyloabacter and Helicobacter Species and Strains.</title>
        <authorList>
            <person name="Mannion A.J."/>
            <person name="Shen Z."/>
            <person name="Fox J.G."/>
        </authorList>
    </citation>
    <scope>NUCLEOTIDE SEQUENCE [LARGE SCALE GENOMIC DNA]</scope>
    <source>
        <strain evidence="3">MIT17-670</strain>
    </source>
</reference>
<sequence>MKKVIFLTCLSGNVFYKKGDEALLNLSEALRLKEKGVVDFVSNDDEEVQEQDQTNEEAQEVQESETNEEENEEKEQEISQNNPEKLKNTKKGKK</sequence>
<evidence type="ECO:0000313" key="2">
    <source>
        <dbReference type="EMBL" id="TKX32383.1"/>
    </source>
</evidence>
<feature type="region of interest" description="Disordered" evidence="1">
    <location>
        <begin position="42"/>
        <end position="94"/>
    </location>
</feature>
<organism evidence="2 3">
    <name type="scientific">Campylobacter aviculae</name>
    <dbReference type="NCBI Taxonomy" id="2510190"/>
    <lineage>
        <taxon>Bacteria</taxon>
        <taxon>Pseudomonadati</taxon>
        <taxon>Campylobacterota</taxon>
        <taxon>Epsilonproteobacteria</taxon>
        <taxon>Campylobacterales</taxon>
        <taxon>Campylobacteraceae</taxon>
        <taxon>Campylobacter</taxon>
    </lineage>
</organism>
<dbReference type="AlphaFoldDB" id="A0A4U7BKB7"/>